<feature type="transmembrane region" description="Helical" evidence="6">
    <location>
        <begin position="59"/>
        <end position="82"/>
    </location>
</feature>
<evidence type="ECO:0000313" key="8">
    <source>
        <dbReference type="Proteomes" id="UP000020681"/>
    </source>
</evidence>
<evidence type="ECO:0000256" key="5">
    <source>
        <dbReference type="ARBA" id="ARBA00023136"/>
    </source>
</evidence>
<evidence type="ECO:0000256" key="3">
    <source>
        <dbReference type="ARBA" id="ARBA00022692"/>
    </source>
</evidence>
<organism evidence="7 8">
    <name type="scientific">Mycobacterium ulcerans str. Harvey</name>
    <dbReference type="NCBI Taxonomy" id="1299332"/>
    <lineage>
        <taxon>Bacteria</taxon>
        <taxon>Bacillati</taxon>
        <taxon>Actinomycetota</taxon>
        <taxon>Actinomycetes</taxon>
        <taxon>Mycobacteriales</taxon>
        <taxon>Mycobacteriaceae</taxon>
        <taxon>Mycobacterium</taxon>
        <taxon>Mycobacterium ulcerans group</taxon>
    </lineage>
</organism>
<gene>
    <name evidence="7" type="ORF">I551_0605</name>
</gene>
<keyword evidence="2" id="KW-1003">Cell membrane</keyword>
<sequence>MGLALLTLDFRMTVLGASAVFAVLTSAQLMALPQHLADPDTKNESILQGWKAIVCNRSFLGFAAAMTGAYVLSFQVYLALPIQASLLAPGHQSVLLAAMFAVSGLIAIAGQLRITRWVAAHWRVSRSLVVGLRSWPWRSCRLRWCLTRNVSAPVPRSRRCWYLRVCSLSLRRRCFPSKCAPWWCWPKTNSWRRTMASTAR</sequence>
<evidence type="ECO:0000313" key="7">
    <source>
        <dbReference type="EMBL" id="EUA92872.1"/>
    </source>
</evidence>
<keyword evidence="3 6" id="KW-0812">Transmembrane</keyword>
<keyword evidence="5 6" id="KW-0472">Membrane</keyword>
<dbReference type="Proteomes" id="UP000020681">
    <property type="component" value="Unassembled WGS sequence"/>
</dbReference>
<evidence type="ECO:0000256" key="2">
    <source>
        <dbReference type="ARBA" id="ARBA00022475"/>
    </source>
</evidence>
<proteinExistence type="predicted"/>
<feature type="transmembrane region" description="Helical" evidence="6">
    <location>
        <begin position="12"/>
        <end position="32"/>
    </location>
</feature>
<dbReference type="EMBL" id="JAOL01000070">
    <property type="protein sequence ID" value="EUA92872.1"/>
    <property type="molecule type" value="Genomic_DNA"/>
</dbReference>
<keyword evidence="8" id="KW-1185">Reference proteome</keyword>
<comment type="subcellular location">
    <subcellularLocation>
        <location evidence="1">Cell membrane</location>
        <topology evidence="1">Multi-pass membrane protein</topology>
    </subcellularLocation>
</comment>
<feature type="transmembrane region" description="Helical" evidence="6">
    <location>
        <begin position="94"/>
        <end position="114"/>
    </location>
</feature>
<protein>
    <submittedName>
        <fullName evidence="7">Conserved integral membrane transport protein</fullName>
    </submittedName>
</protein>
<accession>A0ABN0R6R1</accession>
<evidence type="ECO:0000256" key="1">
    <source>
        <dbReference type="ARBA" id="ARBA00004651"/>
    </source>
</evidence>
<dbReference type="PANTHER" id="PTHR42688:SF1">
    <property type="entry name" value="BLR5212 PROTEIN"/>
    <property type="match status" value="1"/>
</dbReference>
<dbReference type="InterPro" id="IPR052425">
    <property type="entry name" value="Uncharacterized_MFS-type"/>
</dbReference>
<name>A0ABN0R6R1_MYCUL</name>
<reference evidence="7 8" key="1">
    <citation type="submission" date="2014-01" db="EMBL/GenBank/DDBJ databases">
        <authorList>
            <person name="Dobos K."/>
            <person name="Lenaerts A."/>
            <person name="Ordway D."/>
            <person name="DeGroote M.A."/>
            <person name="Parker T."/>
            <person name="Sizemore C."/>
            <person name="Tallon L.J."/>
            <person name="Sadzewicz L.K."/>
            <person name="Sengamalay N."/>
            <person name="Fraser C.M."/>
            <person name="Hine E."/>
            <person name="Shefchek K.A."/>
            <person name="Das S.P."/>
            <person name="Tettelin H."/>
        </authorList>
    </citation>
    <scope>NUCLEOTIDE SEQUENCE [LARGE SCALE GENOMIC DNA]</scope>
    <source>
        <strain evidence="7 8">Harvey</strain>
    </source>
</reference>
<evidence type="ECO:0000256" key="4">
    <source>
        <dbReference type="ARBA" id="ARBA00022989"/>
    </source>
</evidence>
<comment type="caution">
    <text evidence="7">The sequence shown here is derived from an EMBL/GenBank/DDBJ whole genome shotgun (WGS) entry which is preliminary data.</text>
</comment>
<dbReference type="PANTHER" id="PTHR42688">
    <property type="entry name" value="CONSERVED PROTEIN"/>
    <property type="match status" value="1"/>
</dbReference>
<keyword evidence="4 6" id="KW-1133">Transmembrane helix</keyword>
<evidence type="ECO:0000256" key="6">
    <source>
        <dbReference type="SAM" id="Phobius"/>
    </source>
</evidence>